<dbReference type="AlphaFoldDB" id="A0A078AQ63"/>
<keyword evidence="3" id="KW-1185">Reference proteome</keyword>
<dbReference type="EMBL" id="CCKQ01011519">
    <property type="protein sequence ID" value="CDW83088.1"/>
    <property type="molecule type" value="Genomic_DNA"/>
</dbReference>
<proteinExistence type="predicted"/>
<dbReference type="InParanoid" id="A0A078AQ63"/>
<protein>
    <submittedName>
        <fullName evidence="2">Uncharacterized protein</fullName>
    </submittedName>
</protein>
<dbReference type="Proteomes" id="UP000039865">
    <property type="component" value="Unassembled WGS sequence"/>
</dbReference>
<evidence type="ECO:0000256" key="1">
    <source>
        <dbReference type="SAM" id="SignalP"/>
    </source>
</evidence>
<evidence type="ECO:0000313" key="3">
    <source>
        <dbReference type="Proteomes" id="UP000039865"/>
    </source>
</evidence>
<gene>
    <name evidence="2" type="primary">Contig12551.g624</name>
    <name evidence="2" type="ORF">STYLEM_12127</name>
</gene>
<name>A0A078AQ63_STYLE</name>
<accession>A0A078AQ63</accession>
<reference evidence="2 3" key="1">
    <citation type="submission" date="2014-06" db="EMBL/GenBank/DDBJ databases">
        <authorList>
            <person name="Swart Estienne"/>
        </authorList>
    </citation>
    <scope>NUCLEOTIDE SEQUENCE [LARGE SCALE GENOMIC DNA]</scope>
    <source>
        <strain evidence="2 3">130c</strain>
    </source>
</reference>
<feature type="signal peptide" evidence="1">
    <location>
        <begin position="1"/>
        <end position="24"/>
    </location>
</feature>
<evidence type="ECO:0000313" key="2">
    <source>
        <dbReference type="EMBL" id="CDW83088.1"/>
    </source>
</evidence>
<feature type="chain" id="PRO_5001729604" evidence="1">
    <location>
        <begin position="25"/>
        <end position="116"/>
    </location>
</feature>
<organism evidence="2 3">
    <name type="scientific">Stylonychia lemnae</name>
    <name type="common">Ciliate</name>
    <dbReference type="NCBI Taxonomy" id="5949"/>
    <lineage>
        <taxon>Eukaryota</taxon>
        <taxon>Sar</taxon>
        <taxon>Alveolata</taxon>
        <taxon>Ciliophora</taxon>
        <taxon>Intramacronucleata</taxon>
        <taxon>Spirotrichea</taxon>
        <taxon>Stichotrichia</taxon>
        <taxon>Sporadotrichida</taxon>
        <taxon>Oxytrichidae</taxon>
        <taxon>Stylonychinae</taxon>
        <taxon>Stylonychia</taxon>
    </lineage>
</organism>
<sequence>MKLRINNCMLVISLMALLSTFIAGKMFGPDCRVRHVTMRYCLMDDDCEYKDEQCVNIAYDGRRFCTLKPEIYQQFGYVCGEQVTSQILCTEVPCGRGNTCYMGHCHPPVQLYTFLN</sequence>
<keyword evidence="1" id="KW-0732">Signal</keyword>